<dbReference type="Proteomes" id="UP000801492">
    <property type="component" value="Unassembled WGS sequence"/>
</dbReference>
<keyword evidence="1" id="KW-0472">Membrane</keyword>
<feature type="domain" description="CWH43-like N-terminal" evidence="2">
    <location>
        <begin position="27"/>
        <end position="254"/>
    </location>
</feature>
<feature type="transmembrane region" description="Helical" evidence="1">
    <location>
        <begin position="194"/>
        <end position="216"/>
    </location>
</feature>
<dbReference type="PANTHER" id="PTHR12892:SF17">
    <property type="entry name" value="POST-GPI ATTACHMENT TO PROTEINS FACTOR 2-LIKE"/>
    <property type="match status" value="1"/>
</dbReference>
<feature type="transmembrane region" description="Helical" evidence="1">
    <location>
        <begin position="30"/>
        <end position="52"/>
    </location>
</feature>
<evidence type="ECO:0000259" key="2">
    <source>
        <dbReference type="Pfam" id="PF10277"/>
    </source>
</evidence>
<dbReference type="PANTHER" id="PTHR12892">
    <property type="entry name" value="FGF RECEPTOR ACTIVATING PROTEIN 1"/>
    <property type="match status" value="1"/>
</dbReference>
<organism evidence="3 4">
    <name type="scientific">Ignelater luminosus</name>
    <name type="common">Cucubano</name>
    <name type="synonym">Pyrophorus luminosus</name>
    <dbReference type="NCBI Taxonomy" id="2038154"/>
    <lineage>
        <taxon>Eukaryota</taxon>
        <taxon>Metazoa</taxon>
        <taxon>Ecdysozoa</taxon>
        <taxon>Arthropoda</taxon>
        <taxon>Hexapoda</taxon>
        <taxon>Insecta</taxon>
        <taxon>Pterygota</taxon>
        <taxon>Neoptera</taxon>
        <taxon>Endopterygota</taxon>
        <taxon>Coleoptera</taxon>
        <taxon>Polyphaga</taxon>
        <taxon>Elateriformia</taxon>
        <taxon>Elateroidea</taxon>
        <taxon>Elateridae</taxon>
        <taxon>Agrypninae</taxon>
        <taxon>Pyrophorini</taxon>
        <taxon>Ignelater</taxon>
    </lineage>
</organism>
<name>A0A8K0DD30_IGNLU</name>
<accession>A0A8K0DD30</accession>
<evidence type="ECO:0000256" key="1">
    <source>
        <dbReference type="SAM" id="Phobius"/>
    </source>
</evidence>
<keyword evidence="1" id="KW-1133">Transmembrane helix</keyword>
<dbReference type="GO" id="GO:0006506">
    <property type="term" value="P:GPI anchor biosynthetic process"/>
    <property type="evidence" value="ECO:0007669"/>
    <property type="project" value="TreeGrafter"/>
</dbReference>
<protein>
    <recommendedName>
        <fullName evidence="2">CWH43-like N-terminal domain-containing protein</fullName>
    </recommendedName>
</protein>
<keyword evidence="1" id="KW-0812">Transmembrane</keyword>
<evidence type="ECO:0000313" key="3">
    <source>
        <dbReference type="EMBL" id="KAF2901023.1"/>
    </source>
</evidence>
<gene>
    <name evidence="3" type="ORF">ILUMI_05163</name>
</gene>
<reference evidence="3" key="1">
    <citation type="submission" date="2019-08" db="EMBL/GenBank/DDBJ databases">
        <title>The genome of the North American firefly Photinus pyralis.</title>
        <authorList>
            <consortium name="Photinus pyralis genome working group"/>
            <person name="Fallon T.R."/>
            <person name="Sander Lower S.E."/>
            <person name="Weng J.-K."/>
        </authorList>
    </citation>
    <scope>NUCLEOTIDE SEQUENCE</scope>
    <source>
        <strain evidence="3">TRF0915ILg1</strain>
        <tissue evidence="3">Whole body</tissue>
    </source>
</reference>
<dbReference type="GO" id="GO:0005789">
    <property type="term" value="C:endoplasmic reticulum membrane"/>
    <property type="evidence" value="ECO:0007669"/>
    <property type="project" value="TreeGrafter"/>
</dbReference>
<proteinExistence type="predicted"/>
<dbReference type="OrthoDB" id="68581at2759"/>
<dbReference type="InterPro" id="IPR039545">
    <property type="entry name" value="PGAP2"/>
</dbReference>
<comment type="caution">
    <text evidence="3">The sequence shown here is derived from an EMBL/GenBank/DDBJ whole genome shotgun (WGS) entry which is preliminary data.</text>
</comment>
<keyword evidence="4" id="KW-1185">Reference proteome</keyword>
<dbReference type="GO" id="GO:0000139">
    <property type="term" value="C:Golgi membrane"/>
    <property type="evidence" value="ECO:0007669"/>
    <property type="project" value="InterPro"/>
</dbReference>
<dbReference type="AlphaFoldDB" id="A0A8K0DD30"/>
<dbReference type="InterPro" id="IPR019402">
    <property type="entry name" value="CWH43_N"/>
</dbReference>
<dbReference type="Pfam" id="PF10277">
    <property type="entry name" value="Frag1"/>
    <property type="match status" value="1"/>
</dbReference>
<evidence type="ECO:0000313" key="4">
    <source>
        <dbReference type="Proteomes" id="UP000801492"/>
    </source>
</evidence>
<dbReference type="EMBL" id="VTPC01001902">
    <property type="protein sequence ID" value="KAF2901023.1"/>
    <property type="molecule type" value="Genomic_DNA"/>
</dbReference>
<sequence>MHMKMKFQNPNSEHVLEHSVVHFMLSFKRLCIITMACPVIAIIICLLTAVIFQAEDVHETHCRVYNIIPSISAITGVSPQRYLWRISVALHIGPRFIIAAVYKAYHENSINPAAESKLQAAARKWLKITFWLDIIEIGSLCGVTYISNRENYPIHEKLFITFMVSSLMHMLTSIKASKQVAQTRDELDAIQRILAFKQGLFILSVISTVGLIGFFLEHRYLCHDMAFSWFAFCEYVIASANMAYHITVIYDFPTEHLIVARCTKNIKKSSIDWKLN</sequence>